<comment type="subcellular location">
    <subcellularLocation>
        <location evidence="1 5 6">Nucleus</location>
    </subcellularLocation>
</comment>
<dbReference type="InterPro" id="IPR009057">
    <property type="entry name" value="Homeodomain-like_sf"/>
</dbReference>
<evidence type="ECO:0000256" key="5">
    <source>
        <dbReference type="PROSITE-ProRule" id="PRU00108"/>
    </source>
</evidence>
<name>A0A443QYT1_9ACAR</name>
<evidence type="ECO:0000259" key="7">
    <source>
        <dbReference type="PROSITE" id="PS50071"/>
    </source>
</evidence>
<evidence type="ECO:0000256" key="1">
    <source>
        <dbReference type="ARBA" id="ARBA00004123"/>
    </source>
</evidence>
<gene>
    <name evidence="8" type="ORF">B4U79_12374</name>
</gene>
<keyword evidence="2 5" id="KW-0238">DNA-binding</keyword>
<dbReference type="InterPro" id="IPR001356">
    <property type="entry name" value="HD"/>
</dbReference>
<reference evidence="8 9" key="1">
    <citation type="journal article" date="2018" name="Gigascience">
        <title>Genomes of trombidid mites reveal novel predicted allergens and laterally-transferred genes associated with secondary metabolism.</title>
        <authorList>
            <person name="Dong X."/>
            <person name="Chaisiri K."/>
            <person name="Xia D."/>
            <person name="Armstrong S.D."/>
            <person name="Fang Y."/>
            <person name="Donnelly M.J."/>
            <person name="Kadowaki T."/>
            <person name="McGarry J.W."/>
            <person name="Darby A.C."/>
            <person name="Makepeace B.L."/>
        </authorList>
    </citation>
    <scope>NUCLEOTIDE SEQUENCE [LARGE SCALE GENOMIC DNA]</scope>
    <source>
        <strain evidence="8">UoL-WK</strain>
    </source>
</reference>
<dbReference type="PROSITE" id="PS50071">
    <property type="entry name" value="HOMEOBOX_2"/>
    <property type="match status" value="1"/>
</dbReference>
<dbReference type="SMART" id="SM00389">
    <property type="entry name" value="HOX"/>
    <property type="match status" value="1"/>
</dbReference>
<feature type="domain" description="Homeobox" evidence="7">
    <location>
        <begin position="12"/>
        <end position="72"/>
    </location>
</feature>
<dbReference type="PROSITE" id="PS00027">
    <property type="entry name" value="HOMEOBOX_1"/>
    <property type="match status" value="1"/>
</dbReference>
<feature type="DNA-binding region" description="Homeobox" evidence="5">
    <location>
        <begin position="14"/>
        <end position="73"/>
    </location>
</feature>
<protein>
    <submittedName>
        <fullName evidence="8">Hematopoietically-expressed homeobox protein HHEX-like isoform X2</fullName>
    </submittedName>
</protein>
<comment type="caution">
    <text evidence="8">The sequence shown here is derived from an EMBL/GenBank/DDBJ whole genome shotgun (WGS) entry which is preliminary data.</text>
</comment>
<dbReference type="Gene3D" id="1.10.10.60">
    <property type="entry name" value="Homeodomain-like"/>
    <property type="match status" value="1"/>
</dbReference>
<dbReference type="AlphaFoldDB" id="A0A443QYT1"/>
<accession>A0A443QYT1</accession>
<dbReference type="PANTHER" id="PTHR24324:SF5">
    <property type="entry name" value="HEMATOPOIETICALLY-EXPRESSED HOMEOBOX PROTEIN HHEX"/>
    <property type="match status" value="1"/>
</dbReference>
<evidence type="ECO:0000256" key="4">
    <source>
        <dbReference type="ARBA" id="ARBA00023242"/>
    </source>
</evidence>
<sequence>MLIKRKMLLQSKPRKGGQIRFTHQQTIELENRFQSQKYLSPPERKKIASKLGLSERQVKTWFQNRRAKFRRIRQFVPVDNVNQQCDNSSKSSDES</sequence>
<dbReference type="GO" id="GO:0030154">
    <property type="term" value="P:cell differentiation"/>
    <property type="evidence" value="ECO:0007669"/>
    <property type="project" value="TreeGrafter"/>
</dbReference>
<dbReference type="Pfam" id="PF00046">
    <property type="entry name" value="Homeodomain"/>
    <property type="match status" value="1"/>
</dbReference>
<organism evidence="8 9">
    <name type="scientific">Dinothrombium tinctorium</name>
    <dbReference type="NCBI Taxonomy" id="1965070"/>
    <lineage>
        <taxon>Eukaryota</taxon>
        <taxon>Metazoa</taxon>
        <taxon>Ecdysozoa</taxon>
        <taxon>Arthropoda</taxon>
        <taxon>Chelicerata</taxon>
        <taxon>Arachnida</taxon>
        <taxon>Acari</taxon>
        <taxon>Acariformes</taxon>
        <taxon>Trombidiformes</taxon>
        <taxon>Prostigmata</taxon>
        <taxon>Anystina</taxon>
        <taxon>Parasitengona</taxon>
        <taxon>Trombidioidea</taxon>
        <taxon>Trombidiidae</taxon>
        <taxon>Dinothrombium</taxon>
    </lineage>
</organism>
<dbReference type="STRING" id="1965070.A0A443QYT1"/>
<dbReference type="PRINTS" id="PR00031">
    <property type="entry name" value="HTHREPRESSR"/>
</dbReference>
<evidence type="ECO:0000256" key="2">
    <source>
        <dbReference type="ARBA" id="ARBA00023125"/>
    </source>
</evidence>
<dbReference type="InterPro" id="IPR017970">
    <property type="entry name" value="Homeobox_CS"/>
</dbReference>
<dbReference type="PRINTS" id="PR00024">
    <property type="entry name" value="HOMEOBOX"/>
</dbReference>
<dbReference type="GO" id="GO:0000981">
    <property type="term" value="F:DNA-binding transcription factor activity, RNA polymerase II-specific"/>
    <property type="evidence" value="ECO:0007669"/>
    <property type="project" value="InterPro"/>
</dbReference>
<evidence type="ECO:0000313" key="9">
    <source>
        <dbReference type="Proteomes" id="UP000285301"/>
    </source>
</evidence>
<dbReference type="OrthoDB" id="6159439at2759"/>
<dbReference type="SUPFAM" id="SSF46689">
    <property type="entry name" value="Homeodomain-like"/>
    <property type="match status" value="1"/>
</dbReference>
<evidence type="ECO:0000256" key="3">
    <source>
        <dbReference type="ARBA" id="ARBA00023155"/>
    </source>
</evidence>
<dbReference type="Proteomes" id="UP000285301">
    <property type="component" value="Unassembled WGS sequence"/>
</dbReference>
<dbReference type="CDD" id="cd00086">
    <property type="entry name" value="homeodomain"/>
    <property type="match status" value="1"/>
</dbReference>
<keyword evidence="4 5" id="KW-0539">Nucleus</keyword>
<dbReference type="InterPro" id="IPR000047">
    <property type="entry name" value="HTH_motif"/>
</dbReference>
<dbReference type="InterPro" id="IPR051000">
    <property type="entry name" value="Homeobox_DNA-bind_prot"/>
</dbReference>
<keyword evidence="9" id="KW-1185">Reference proteome</keyword>
<feature type="non-terminal residue" evidence="8">
    <location>
        <position position="95"/>
    </location>
</feature>
<keyword evidence="3 5" id="KW-0371">Homeobox</keyword>
<proteinExistence type="predicted"/>
<evidence type="ECO:0000313" key="8">
    <source>
        <dbReference type="EMBL" id="RWS08156.1"/>
    </source>
</evidence>
<evidence type="ECO:0000256" key="6">
    <source>
        <dbReference type="RuleBase" id="RU000682"/>
    </source>
</evidence>
<dbReference type="PANTHER" id="PTHR24324">
    <property type="entry name" value="HOMEOBOX PROTEIN HHEX"/>
    <property type="match status" value="1"/>
</dbReference>
<dbReference type="GO" id="GO:0000978">
    <property type="term" value="F:RNA polymerase II cis-regulatory region sequence-specific DNA binding"/>
    <property type="evidence" value="ECO:0007669"/>
    <property type="project" value="TreeGrafter"/>
</dbReference>
<dbReference type="GO" id="GO:0005634">
    <property type="term" value="C:nucleus"/>
    <property type="evidence" value="ECO:0007669"/>
    <property type="project" value="UniProtKB-SubCell"/>
</dbReference>
<dbReference type="InterPro" id="IPR020479">
    <property type="entry name" value="HD_metazoa"/>
</dbReference>
<dbReference type="EMBL" id="NCKU01003111">
    <property type="protein sequence ID" value="RWS08156.1"/>
    <property type="molecule type" value="Genomic_DNA"/>
</dbReference>